<reference evidence="3" key="1">
    <citation type="submission" date="2016-11" db="EMBL/GenBank/DDBJ databases">
        <authorList>
            <person name="Varghese N."/>
            <person name="Submissions S."/>
        </authorList>
    </citation>
    <scope>NUCLEOTIDE SEQUENCE [LARGE SCALE GENOMIC DNA]</scope>
    <source>
        <strain evidence="3">DSM 18829</strain>
    </source>
</reference>
<dbReference type="InterPro" id="IPR022409">
    <property type="entry name" value="PKD/Chitinase_dom"/>
</dbReference>
<dbReference type="NCBIfam" id="TIGR04131">
    <property type="entry name" value="Bac_Flav_CTERM"/>
    <property type="match status" value="1"/>
</dbReference>
<dbReference type="InterPro" id="IPR026341">
    <property type="entry name" value="T9SS_type_B"/>
</dbReference>
<evidence type="ECO:0000313" key="3">
    <source>
        <dbReference type="Proteomes" id="UP000184488"/>
    </source>
</evidence>
<evidence type="ECO:0000313" key="2">
    <source>
        <dbReference type="EMBL" id="SHI64009.1"/>
    </source>
</evidence>
<dbReference type="InterPro" id="IPR044023">
    <property type="entry name" value="Ig_7"/>
</dbReference>
<sequence>MNRRFTNKDNFILVFCLSVFLFLQTDLKAQINYINASSLVTSDHVTNPTNATLYDNSFATLNSYGGVAVGIGGYSGKIELQFPTVIPAGKTTYVRIDFDQDLLNSLIGGNLGSSLADLLGTLVLGNHFFTVSAKNNTTVISTYSSQNNFSNESGRLIRDASGNFYFAITPNLPYNRIEITDNTNAVLLGTSNSMRVYYAFYTTGTDSCSPAFATSFDGTGGTLDLIGLGGAEVDHPEWAIDPDVNTYSHLSLGILAAAGTLSQTVYFNDVSLPTDQVHIKMRLDNPSILNLGLSDGLKIEALNGTNVVYTLDVGTILDLDLLGLLSNGQTVTIPITPGQSFDRIKVTLSSLVQLNIAKGLRIYDVYKSVGPPTIAIGSQNVSICGPQSVTLYAQTDSGNELLWYDSPNSTTPIATTAYNVGFTTPFLNATTTYYVAARKIGCPAISSRTAVTVTFTTLPVASDISIPSPVTASCSGVAVLSPTTLIANSEFHYYTDQNKTTEITTGFSGHAGITYVKDSSTGSLTISGLNATNTPRTYYISIEVNGMCENLVNTLLPVDVIFPSQVDLDVSATLTGCGVVNLRDAILNFDSSGNTTYVFLDSNHNVIPLDQVDNIQISGTYYIQAVVVGVPCASSEETVVVTINSVPQLTVNPNSYVINVGDSVTLQATSNATVTWYDANGVALASSTVGPFSQAGVYTFTAVASNGLCSVSAIVTIVVNNPANCTTFTERVYADTQSSASIVTGTVLNDALAVDHNPQTHSTISSGLGVLGVGTTWQTLQWNNSIAAGTPLSVKLGTEYSGLALIGAISVVATKRDGGGVPQIIGTSQPLSGTLVDLLSGENSFEYTFVPSDNTGPKIYDGVRIIVGSAAGVVQNARVYEAYYTRVANPLICNTGDVEDIFYGTYDLGVGALTSTTSVVNPWNAVDNDDDSYATMYNGVGILSASDLTVKFRTASQPTDVLKIKLTKPGTALTVSALSGFTVQCYMGNTPVGNLMVAGSSAATIQVIDNDEIIFISNTQLPTYDRVQIRLGGAANMLDFLQVNYVKREANISVVGGNETTIEICQGGTVSISGDACTSFRWYDSEFGGTILANGNSYTLPSNLPAGTYVYYVQPIRGGCEVLSRTKITVIVLGTSPSGLISNILINSDTDTTICSTSGDVLLTAQLNSTPPITNPVYYWYSFDGTNQILIPGQNSNTLQLTGLVPGTYTYFVGISSTQFCESTQPDIASITFTILPFSVANDINANDIQICLGSNAVIQPVSALSNPVFSWYFTNDYSQPIINGTFGGATYTINSAGQLTISGLSTIGSPYTYYISMSSDVSCPNLSGNLKAVSVQVNETLTPTTNDTTQDFCQLSNPTVSSLQVNEPNVVWYDAPNGGNVLAANTPLINGMIYYASLTNSSTGCTSINRLAVTANLNNAPTPTTNNTTQDFCQSSNPTVASLQVNEPNVVWYDAINGGNVLATNTPLINGMIYYGSITNPVTGCSSDVRLAVTVNLDPANTPTTNNTSQDFCQSTNPTVASLQVNEPNVVWYDAANGGNVLVSSTPLIDGMIYYAGIVNPSTGCESIIRLAVSVNLDNGQTPTTNDTTQDFCQPTPPTVSSLQVNEPNVVWYDAATGGNILSPGTLLIDGMIYYASITNPSTGCSSVVRLAVTANLDSAPTPTTNDTTQNFCQSSNPTVALLQANEPNVVWYDAATGGNALPSSTLLVDGEIYYAGIVDPVTGCTTTNRLAVTANLDAAPTPTTNDTTQDFCESSNPTIASLQVNEPNVIWYDAASGGNPLASSTPLVDGMTYYAGVTDSVTGCSTINRLMVTVSFLTTQPASINTTSNSTCAFDEITYNTETGMSNYQWTVSNNAQIISGGGANDSSITVAWTQLGTNTITVSYTNTAICNLTSSQSMDLLVEKCVLSVSGDECFTVYNEFTPNGDGSNDFFNIKCAESFPNNKLEIYNRYGNLVYQTTGYKNDWKGDANVSGTFNGNVLPTGTYYYIFDTGESSSSSKSGWLYIMR</sequence>
<organism evidence="2 3">
    <name type="scientific">Flavobacterium terrae</name>
    <dbReference type="NCBI Taxonomy" id="415425"/>
    <lineage>
        <taxon>Bacteria</taxon>
        <taxon>Pseudomonadati</taxon>
        <taxon>Bacteroidota</taxon>
        <taxon>Flavobacteriia</taxon>
        <taxon>Flavobacteriales</taxon>
        <taxon>Flavobacteriaceae</taxon>
        <taxon>Flavobacterium</taxon>
    </lineage>
</organism>
<dbReference type="Proteomes" id="UP000184488">
    <property type="component" value="Unassembled WGS sequence"/>
</dbReference>
<keyword evidence="3" id="KW-1185">Reference proteome</keyword>
<dbReference type="Pfam" id="PF19081">
    <property type="entry name" value="Ig_7"/>
    <property type="match status" value="3"/>
</dbReference>
<dbReference type="Pfam" id="PF13585">
    <property type="entry name" value="CHU_C"/>
    <property type="match status" value="1"/>
</dbReference>
<proteinExistence type="predicted"/>
<dbReference type="SUPFAM" id="SSF48726">
    <property type="entry name" value="Immunoglobulin"/>
    <property type="match status" value="1"/>
</dbReference>
<protein>
    <submittedName>
        <fullName evidence="2">Gliding motility-associated C-terminal domain-containing protein</fullName>
    </submittedName>
</protein>
<gene>
    <name evidence="2" type="ORF">SAMN05444363_1075</name>
</gene>
<dbReference type="InterPro" id="IPR036179">
    <property type="entry name" value="Ig-like_dom_sf"/>
</dbReference>
<dbReference type="SMART" id="SM00089">
    <property type="entry name" value="PKD"/>
    <property type="match status" value="1"/>
</dbReference>
<dbReference type="EMBL" id="FQZI01000002">
    <property type="protein sequence ID" value="SHI64009.1"/>
    <property type="molecule type" value="Genomic_DNA"/>
</dbReference>
<accession>A0A1M6CSS0</accession>
<name>A0A1M6CSS0_9FLAO</name>
<dbReference type="STRING" id="415425.SAMN05444363_1075"/>
<feature type="domain" description="PKD/Chitinase" evidence="1">
    <location>
        <begin position="648"/>
        <end position="722"/>
    </location>
</feature>
<evidence type="ECO:0000259" key="1">
    <source>
        <dbReference type="SMART" id="SM00089"/>
    </source>
</evidence>